<name>A0A6J2U1L1_DROLE</name>
<organism evidence="8 9">
    <name type="scientific">Drosophila lebanonensis</name>
    <name type="common">Fruit fly</name>
    <name type="synonym">Scaptodrosophila lebanonensis</name>
    <dbReference type="NCBI Taxonomy" id="7225"/>
    <lineage>
        <taxon>Eukaryota</taxon>
        <taxon>Metazoa</taxon>
        <taxon>Ecdysozoa</taxon>
        <taxon>Arthropoda</taxon>
        <taxon>Hexapoda</taxon>
        <taxon>Insecta</taxon>
        <taxon>Pterygota</taxon>
        <taxon>Neoptera</taxon>
        <taxon>Endopterygota</taxon>
        <taxon>Diptera</taxon>
        <taxon>Brachycera</taxon>
        <taxon>Muscomorpha</taxon>
        <taxon>Ephydroidea</taxon>
        <taxon>Drosophilidae</taxon>
        <taxon>Scaptodrosophila</taxon>
    </lineage>
</organism>
<comment type="subcellular location">
    <subcellularLocation>
        <location evidence="1">Membrane</location>
        <topology evidence="1">Multi-pass membrane protein</topology>
    </subcellularLocation>
</comment>
<keyword evidence="4 5" id="KW-0472">Membrane</keyword>
<protein>
    <submittedName>
        <fullName evidence="9">Uncharacterized protein LOC115629818</fullName>
    </submittedName>
</protein>
<dbReference type="AlphaFoldDB" id="A0A6J2U1L1"/>
<keyword evidence="8" id="KW-1185">Reference proteome</keyword>
<accession>A0A6J2U1L1</accession>
<evidence type="ECO:0000256" key="1">
    <source>
        <dbReference type="ARBA" id="ARBA00004141"/>
    </source>
</evidence>
<dbReference type="GO" id="GO:0016020">
    <property type="term" value="C:membrane"/>
    <property type="evidence" value="ECO:0007669"/>
    <property type="project" value="UniProtKB-SubCell"/>
</dbReference>
<feature type="transmembrane region" description="Helical" evidence="6">
    <location>
        <begin position="105"/>
        <end position="124"/>
    </location>
</feature>
<dbReference type="RefSeq" id="XP_030382249.1">
    <property type="nucleotide sequence ID" value="XM_030526389.1"/>
</dbReference>
<evidence type="ECO:0000256" key="6">
    <source>
        <dbReference type="SAM" id="Phobius"/>
    </source>
</evidence>
<evidence type="ECO:0000313" key="9">
    <source>
        <dbReference type="RefSeq" id="XP_030382249.1"/>
    </source>
</evidence>
<reference evidence="9" key="1">
    <citation type="submission" date="2025-08" db="UniProtKB">
        <authorList>
            <consortium name="RefSeq"/>
        </authorList>
    </citation>
    <scope>IDENTIFICATION</scope>
    <source>
        <strain evidence="9">11010-0011.00</strain>
        <tissue evidence="9">Whole body</tissue>
    </source>
</reference>
<dbReference type="Proteomes" id="UP000504634">
    <property type="component" value="Unplaced"/>
</dbReference>
<evidence type="ECO:0000256" key="2">
    <source>
        <dbReference type="ARBA" id="ARBA00022692"/>
    </source>
</evidence>
<evidence type="ECO:0000313" key="8">
    <source>
        <dbReference type="Proteomes" id="UP000504634"/>
    </source>
</evidence>
<evidence type="ECO:0000256" key="4">
    <source>
        <dbReference type="ARBA" id="ARBA00023136"/>
    </source>
</evidence>
<dbReference type="InterPro" id="IPR008253">
    <property type="entry name" value="Marvel"/>
</dbReference>
<feature type="transmembrane region" description="Helical" evidence="6">
    <location>
        <begin position="21"/>
        <end position="39"/>
    </location>
</feature>
<dbReference type="GeneID" id="115629818"/>
<proteinExistence type="predicted"/>
<evidence type="ECO:0000256" key="3">
    <source>
        <dbReference type="ARBA" id="ARBA00022989"/>
    </source>
</evidence>
<keyword evidence="2 5" id="KW-0812">Transmembrane</keyword>
<feature type="domain" description="MARVEL" evidence="7">
    <location>
        <begin position="8"/>
        <end position="134"/>
    </location>
</feature>
<evidence type="ECO:0000259" key="7">
    <source>
        <dbReference type="PROSITE" id="PS51225"/>
    </source>
</evidence>
<sequence length="143" mass="16223">MHDYDRKYLRSKWGLSKLACLFCYIVGSLCVLCSSVHLSNFRGSSYLVISVAAFMATLTLLLFQYLRLWQSKFPHANIARLSLYVHATLTVAYFIVSGLVLSLDIASYTTAAFFGLTAFTINGLETYDCYRRSRLRDMATQTI</sequence>
<dbReference type="PROSITE" id="PS51225">
    <property type="entry name" value="MARVEL"/>
    <property type="match status" value="1"/>
</dbReference>
<keyword evidence="3 6" id="KW-1133">Transmembrane helix</keyword>
<feature type="transmembrane region" description="Helical" evidence="6">
    <location>
        <begin position="78"/>
        <end position="99"/>
    </location>
</feature>
<evidence type="ECO:0000256" key="5">
    <source>
        <dbReference type="PROSITE-ProRule" id="PRU00581"/>
    </source>
</evidence>
<feature type="transmembrane region" description="Helical" evidence="6">
    <location>
        <begin position="45"/>
        <end position="66"/>
    </location>
</feature>
<dbReference type="OrthoDB" id="10028364at2759"/>
<gene>
    <name evidence="9" type="primary">LOC115629818</name>
</gene>